<dbReference type="PROSITE" id="PS51642">
    <property type="entry name" value="HEMOPEXIN_2"/>
    <property type="match status" value="1"/>
</dbReference>
<dbReference type="SUPFAM" id="SSF50923">
    <property type="entry name" value="Hemopexin-like domain"/>
    <property type="match status" value="1"/>
</dbReference>
<protein>
    <submittedName>
        <fullName evidence="2">Uncharacterized protein</fullName>
    </submittedName>
</protein>
<accession>A0A2J7PCZ9</accession>
<dbReference type="AlphaFoldDB" id="A0A2J7PCZ9"/>
<dbReference type="Proteomes" id="UP000235965">
    <property type="component" value="Unassembled WGS sequence"/>
</dbReference>
<dbReference type="Pfam" id="PF00045">
    <property type="entry name" value="Hemopexin"/>
    <property type="match status" value="1"/>
</dbReference>
<dbReference type="SMART" id="SM00120">
    <property type="entry name" value="HX"/>
    <property type="match status" value="1"/>
</dbReference>
<reference evidence="2 3" key="1">
    <citation type="submission" date="2017-12" db="EMBL/GenBank/DDBJ databases">
        <title>Hemimetabolous genomes reveal molecular basis of termite eusociality.</title>
        <authorList>
            <person name="Harrison M.C."/>
            <person name="Jongepier E."/>
            <person name="Robertson H.M."/>
            <person name="Arning N."/>
            <person name="Bitard-Feildel T."/>
            <person name="Chao H."/>
            <person name="Childers C.P."/>
            <person name="Dinh H."/>
            <person name="Doddapaneni H."/>
            <person name="Dugan S."/>
            <person name="Gowin J."/>
            <person name="Greiner C."/>
            <person name="Han Y."/>
            <person name="Hu H."/>
            <person name="Hughes D.S.T."/>
            <person name="Huylmans A.-K."/>
            <person name="Kemena C."/>
            <person name="Kremer L.P.M."/>
            <person name="Lee S.L."/>
            <person name="Lopez-Ezquerra A."/>
            <person name="Mallet L."/>
            <person name="Monroy-Kuhn J.M."/>
            <person name="Moser A."/>
            <person name="Murali S.C."/>
            <person name="Muzny D.M."/>
            <person name="Otani S."/>
            <person name="Piulachs M.-D."/>
            <person name="Poelchau M."/>
            <person name="Qu J."/>
            <person name="Schaub F."/>
            <person name="Wada-Katsumata A."/>
            <person name="Worley K.C."/>
            <person name="Xie Q."/>
            <person name="Ylla G."/>
            <person name="Poulsen M."/>
            <person name="Gibbs R.A."/>
            <person name="Schal C."/>
            <person name="Richards S."/>
            <person name="Belles X."/>
            <person name="Korb J."/>
            <person name="Bornberg-Bauer E."/>
        </authorList>
    </citation>
    <scope>NUCLEOTIDE SEQUENCE [LARGE SCALE GENOMIC DNA]</scope>
    <source>
        <tissue evidence="2">Whole body</tissue>
    </source>
</reference>
<name>A0A2J7PCZ9_9NEOP</name>
<sequence>MWRLSQRGEVQEGYPVPFQQLFWKLPKYIIKIDAAYQRETDGSIVLFTGKTFWVYNGDNFIEGSPRPLTDYGLPPHLDKIDAVMVWSKNSKTFLYR</sequence>
<gene>
    <name evidence="2" type="ORF">B7P43_G12224</name>
</gene>
<evidence type="ECO:0000313" key="2">
    <source>
        <dbReference type="EMBL" id="PNF14209.1"/>
    </source>
</evidence>
<organism evidence="2 3">
    <name type="scientific">Cryptotermes secundus</name>
    <dbReference type="NCBI Taxonomy" id="105785"/>
    <lineage>
        <taxon>Eukaryota</taxon>
        <taxon>Metazoa</taxon>
        <taxon>Ecdysozoa</taxon>
        <taxon>Arthropoda</taxon>
        <taxon>Hexapoda</taxon>
        <taxon>Insecta</taxon>
        <taxon>Pterygota</taxon>
        <taxon>Neoptera</taxon>
        <taxon>Polyneoptera</taxon>
        <taxon>Dictyoptera</taxon>
        <taxon>Blattodea</taxon>
        <taxon>Blattoidea</taxon>
        <taxon>Termitoidae</taxon>
        <taxon>Kalotermitidae</taxon>
        <taxon>Cryptotermitinae</taxon>
        <taxon>Cryptotermes</taxon>
    </lineage>
</organism>
<dbReference type="Gene3D" id="2.110.10.10">
    <property type="entry name" value="Hemopexin-like domain"/>
    <property type="match status" value="1"/>
</dbReference>
<evidence type="ECO:0000313" key="3">
    <source>
        <dbReference type="Proteomes" id="UP000235965"/>
    </source>
</evidence>
<dbReference type="InterPro" id="IPR018487">
    <property type="entry name" value="Hemopexin-like_repeat"/>
</dbReference>
<evidence type="ECO:0000256" key="1">
    <source>
        <dbReference type="PROSITE-ProRule" id="PRU01011"/>
    </source>
</evidence>
<comment type="caution">
    <text evidence="2">The sequence shown here is derived from an EMBL/GenBank/DDBJ whole genome shotgun (WGS) entry which is preliminary data.</text>
</comment>
<dbReference type="EMBL" id="NEVH01026394">
    <property type="protein sequence ID" value="PNF14209.1"/>
    <property type="molecule type" value="Genomic_DNA"/>
</dbReference>
<proteinExistence type="predicted"/>
<keyword evidence="3" id="KW-1185">Reference proteome</keyword>
<dbReference type="InterPro" id="IPR036375">
    <property type="entry name" value="Hemopexin-like_dom_sf"/>
</dbReference>
<feature type="repeat" description="Hemopexin" evidence="1">
    <location>
        <begin position="29"/>
        <end position="75"/>
    </location>
</feature>
<dbReference type="OrthoDB" id="406838at2759"/>